<evidence type="ECO:0000313" key="2">
    <source>
        <dbReference type="Proteomes" id="UP001470230"/>
    </source>
</evidence>
<dbReference type="EMBL" id="JAPFFF010000014">
    <property type="protein sequence ID" value="KAK8871188.1"/>
    <property type="molecule type" value="Genomic_DNA"/>
</dbReference>
<keyword evidence="2" id="KW-1185">Reference proteome</keyword>
<name>A0ABR2IZT6_9EUKA</name>
<dbReference type="Proteomes" id="UP001470230">
    <property type="component" value="Unassembled WGS sequence"/>
</dbReference>
<gene>
    <name evidence="1" type="ORF">M9Y10_009101</name>
</gene>
<comment type="caution">
    <text evidence="1">The sequence shown here is derived from an EMBL/GenBank/DDBJ whole genome shotgun (WGS) entry which is preliminary data.</text>
</comment>
<sequence length="125" mass="14875">MNILIILCERFPINTGLSNYLAKVLYISLKSPNDSIRIYPDKIKEYNIEYVILNSNSRRRISCRMKEFWVCGNNKLQSYKENDFYNYSIEIANNKTRDTIEKLRSKYQISPPEIFIGKHEDLILE</sequence>
<protein>
    <submittedName>
        <fullName evidence="1">Uncharacterized protein</fullName>
    </submittedName>
</protein>
<evidence type="ECO:0000313" key="1">
    <source>
        <dbReference type="EMBL" id="KAK8871188.1"/>
    </source>
</evidence>
<proteinExistence type="predicted"/>
<reference evidence="1 2" key="1">
    <citation type="submission" date="2024-04" db="EMBL/GenBank/DDBJ databases">
        <title>Tritrichomonas musculus Genome.</title>
        <authorList>
            <person name="Alves-Ferreira E."/>
            <person name="Grigg M."/>
            <person name="Lorenzi H."/>
            <person name="Galac M."/>
        </authorList>
    </citation>
    <scope>NUCLEOTIDE SEQUENCE [LARGE SCALE GENOMIC DNA]</scope>
    <source>
        <strain evidence="1 2">EAF2021</strain>
    </source>
</reference>
<accession>A0ABR2IZT6</accession>
<organism evidence="1 2">
    <name type="scientific">Tritrichomonas musculus</name>
    <dbReference type="NCBI Taxonomy" id="1915356"/>
    <lineage>
        <taxon>Eukaryota</taxon>
        <taxon>Metamonada</taxon>
        <taxon>Parabasalia</taxon>
        <taxon>Tritrichomonadida</taxon>
        <taxon>Tritrichomonadidae</taxon>
        <taxon>Tritrichomonas</taxon>
    </lineage>
</organism>